<evidence type="ECO:0000256" key="4">
    <source>
        <dbReference type="ARBA" id="ARBA00022553"/>
    </source>
</evidence>
<dbReference type="EC" id="2.7.13.3" evidence="3"/>
<dbReference type="EMBL" id="MSLT01000023">
    <property type="protein sequence ID" value="OUD11988.1"/>
    <property type="molecule type" value="Genomic_DNA"/>
</dbReference>
<dbReference type="GO" id="GO:0000155">
    <property type="term" value="F:phosphorelay sensor kinase activity"/>
    <property type="evidence" value="ECO:0007669"/>
    <property type="project" value="InterPro"/>
</dbReference>
<dbReference type="Pfam" id="PF00512">
    <property type="entry name" value="HisKA"/>
    <property type="match status" value="1"/>
</dbReference>
<dbReference type="AlphaFoldDB" id="A0A251X4H1"/>
<dbReference type="SMART" id="SM00387">
    <property type="entry name" value="HATPase_c"/>
    <property type="match status" value="1"/>
</dbReference>
<comment type="subcellular location">
    <subcellularLocation>
        <location evidence="2">Membrane</location>
    </subcellularLocation>
</comment>
<feature type="domain" description="Histidine kinase" evidence="8">
    <location>
        <begin position="259"/>
        <end position="474"/>
    </location>
</feature>
<keyword evidence="4" id="KW-0597">Phosphoprotein</keyword>
<sequence>MKKFIRSFNTLRVRIIIGIGWVFLPLIYALSIASDQIKELVYFSQKAVQNYSEITLSIAAIHAETNELNRKAQQSIVVPEIYLEIYRLRSKIVRNIAHELLQTTKQYNEFEGLILQYLEEEENIYQYLTDKTVKHDREKLAEKMEVLEAITSKMLISDAMMNKTNQEIAHKGTHIIYSLTYKVLLLFFFTVLVSSWLIYIINQAFKKMEQAINNLGAGQLDNPIQIKGSSDVARLGQQLEWLRQRLNDLEASKIRFIQHVSHDLKTPLTAVKESINLIRASGFQLLNPDQQELVEIAERNSLKLQKLIEDLLNFQNAYTQAIRLELTLQRIDFLIEQVCGQHCLTLRSRQLDLKLDLMAITLSVDKEKFYTIIDNLLSNALKYAPSHSVISMRSWQDDKQFFLTIHDDGVGIPKAHRSHIFDPFYQVNLPAQGAIKGSGLGLAIVQYYVHAHQGTIEILDTEHGTTFQISLPLS</sequence>
<dbReference type="Gene3D" id="3.30.565.10">
    <property type="entry name" value="Histidine kinase-like ATPase, C-terminal domain"/>
    <property type="match status" value="1"/>
</dbReference>
<keyword evidence="11" id="KW-1185">Reference proteome</keyword>
<evidence type="ECO:0000256" key="5">
    <source>
        <dbReference type="ARBA" id="ARBA00022679"/>
    </source>
</evidence>
<dbReference type="InterPro" id="IPR004358">
    <property type="entry name" value="Sig_transdc_His_kin-like_C"/>
</dbReference>
<evidence type="ECO:0000256" key="7">
    <source>
        <dbReference type="SAM" id="Phobius"/>
    </source>
</evidence>
<comment type="caution">
    <text evidence="10">The sequence shown here is derived from an EMBL/GenBank/DDBJ whole genome shotgun (WGS) entry which is preliminary data.</text>
</comment>
<evidence type="ECO:0000313" key="11">
    <source>
        <dbReference type="Proteomes" id="UP000194798"/>
    </source>
</evidence>
<organism evidence="10 11">
    <name type="scientific">Thioflexithrix psekupsensis</name>
    <dbReference type="NCBI Taxonomy" id="1570016"/>
    <lineage>
        <taxon>Bacteria</taxon>
        <taxon>Pseudomonadati</taxon>
        <taxon>Pseudomonadota</taxon>
        <taxon>Gammaproteobacteria</taxon>
        <taxon>Thiotrichales</taxon>
        <taxon>Thioflexithrix</taxon>
    </lineage>
</organism>
<protein>
    <recommendedName>
        <fullName evidence="3">histidine kinase</fullName>
        <ecNumber evidence="3">2.7.13.3</ecNumber>
    </recommendedName>
</protein>
<dbReference type="SUPFAM" id="SSF55874">
    <property type="entry name" value="ATPase domain of HSP90 chaperone/DNA topoisomerase II/histidine kinase"/>
    <property type="match status" value="1"/>
</dbReference>
<evidence type="ECO:0000259" key="8">
    <source>
        <dbReference type="PROSITE" id="PS50109"/>
    </source>
</evidence>
<evidence type="ECO:0000256" key="3">
    <source>
        <dbReference type="ARBA" id="ARBA00012438"/>
    </source>
</evidence>
<dbReference type="Pfam" id="PF02518">
    <property type="entry name" value="HATPase_c"/>
    <property type="match status" value="1"/>
</dbReference>
<feature type="domain" description="HAMP" evidence="9">
    <location>
        <begin position="199"/>
        <end position="251"/>
    </location>
</feature>
<dbReference type="InterPro" id="IPR036097">
    <property type="entry name" value="HisK_dim/P_sf"/>
</dbReference>
<feature type="transmembrane region" description="Helical" evidence="7">
    <location>
        <begin position="179"/>
        <end position="201"/>
    </location>
</feature>
<dbReference type="PANTHER" id="PTHR43547">
    <property type="entry name" value="TWO-COMPONENT HISTIDINE KINASE"/>
    <property type="match status" value="1"/>
</dbReference>
<feature type="transmembrane region" description="Helical" evidence="7">
    <location>
        <begin position="12"/>
        <end position="30"/>
    </location>
</feature>
<dbReference type="SMART" id="SM00388">
    <property type="entry name" value="HisKA"/>
    <property type="match status" value="1"/>
</dbReference>
<dbReference type="InterPro" id="IPR003660">
    <property type="entry name" value="HAMP_dom"/>
</dbReference>
<dbReference type="InterPro" id="IPR003661">
    <property type="entry name" value="HisK_dim/P_dom"/>
</dbReference>
<dbReference type="InterPro" id="IPR003594">
    <property type="entry name" value="HATPase_dom"/>
</dbReference>
<keyword evidence="7" id="KW-0472">Membrane</keyword>
<gene>
    <name evidence="10" type="ORF">TPSD3_12640</name>
</gene>
<dbReference type="Pfam" id="PF00672">
    <property type="entry name" value="HAMP"/>
    <property type="match status" value="1"/>
</dbReference>
<dbReference type="PROSITE" id="PS50109">
    <property type="entry name" value="HIS_KIN"/>
    <property type="match status" value="1"/>
</dbReference>
<dbReference type="PRINTS" id="PR00344">
    <property type="entry name" value="BCTRLSENSOR"/>
</dbReference>
<evidence type="ECO:0000256" key="1">
    <source>
        <dbReference type="ARBA" id="ARBA00000085"/>
    </source>
</evidence>
<dbReference type="PANTHER" id="PTHR43547:SF2">
    <property type="entry name" value="HYBRID SIGNAL TRANSDUCTION HISTIDINE KINASE C"/>
    <property type="match status" value="1"/>
</dbReference>
<dbReference type="InterPro" id="IPR036890">
    <property type="entry name" value="HATPase_C_sf"/>
</dbReference>
<evidence type="ECO:0000256" key="6">
    <source>
        <dbReference type="ARBA" id="ARBA00022777"/>
    </source>
</evidence>
<keyword evidence="7" id="KW-1133">Transmembrane helix</keyword>
<dbReference type="PROSITE" id="PS50885">
    <property type="entry name" value="HAMP"/>
    <property type="match status" value="1"/>
</dbReference>
<evidence type="ECO:0000313" key="10">
    <source>
        <dbReference type="EMBL" id="OUD11988.1"/>
    </source>
</evidence>
<dbReference type="Proteomes" id="UP000194798">
    <property type="component" value="Unassembled WGS sequence"/>
</dbReference>
<dbReference type="SUPFAM" id="SSF47384">
    <property type="entry name" value="Homodimeric domain of signal transducing histidine kinase"/>
    <property type="match status" value="1"/>
</dbReference>
<keyword evidence="6" id="KW-0418">Kinase</keyword>
<dbReference type="InterPro" id="IPR005467">
    <property type="entry name" value="His_kinase_dom"/>
</dbReference>
<evidence type="ECO:0000259" key="9">
    <source>
        <dbReference type="PROSITE" id="PS50885"/>
    </source>
</evidence>
<keyword evidence="7" id="KW-0812">Transmembrane</keyword>
<keyword evidence="5" id="KW-0808">Transferase</keyword>
<evidence type="ECO:0000256" key="2">
    <source>
        <dbReference type="ARBA" id="ARBA00004370"/>
    </source>
</evidence>
<dbReference type="Gene3D" id="6.10.340.10">
    <property type="match status" value="1"/>
</dbReference>
<comment type="catalytic activity">
    <reaction evidence="1">
        <text>ATP + protein L-histidine = ADP + protein N-phospho-L-histidine.</text>
        <dbReference type="EC" id="2.7.13.3"/>
    </reaction>
</comment>
<accession>A0A251X4H1</accession>
<proteinExistence type="predicted"/>
<dbReference type="CDD" id="cd00082">
    <property type="entry name" value="HisKA"/>
    <property type="match status" value="1"/>
</dbReference>
<dbReference type="CDD" id="cd00075">
    <property type="entry name" value="HATPase"/>
    <property type="match status" value="1"/>
</dbReference>
<reference evidence="10 11" key="1">
    <citation type="submission" date="2016-12" db="EMBL/GenBank/DDBJ databases">
        <title>Thioflexothrix psekupsii D3 genome sequencing and assembly.</title>
        <authorList>
            <person name="Fomenkov A."/>
            <person name="Vincze T."/>
            <person name="Grabovich M."/>
            <person name="Anton B.P."/>
            <person name="Dubinina G."/>
            <person name="Orlova M."/>
            <person name="Belousova E."/>
            <person name="Roberts R.J."/>
        </authorList>
    </citation>
    <scope>NUCLEOTIDE SEQUENCE [LARGE SCALE GENOMIC DNA]</scope>
    <source>
        <strain evidence="10">D3</strain>
    </source>
</reference>
<name>A0A251X4H1_9GAMM</name>
<dbReference type="RefSeq" id="WP_176329868.1">
    <property type="nucleotide sequence ID" value="NZ_MSLT01000023.1"/>
</dbReference>
<dbReference type="GO" id="GO:0016020">
    <property type="term" value="C:membrane"/>
    <property type="evidence" value="ECO:0007669"/>
    <property type="project" value="UniProtKB-SubCell"/>
</dbReference>
<dbReference type="Gene3D" id="1.10.287.130">
    <property type="match status" value="1"/>
</dbReference>